<comment type="caution">
    <text evidence="1">The sequence shown here is derived from an EMBL/GenBank/DDBJ whole genome shotgun (WGS) entry which is preliminary data.</text>
</comment>
<dbReference type="EMBL" id="BARW01001125">
    <property type="protein sequence ID" value="GAI72253.1"/>
    <property type="molecule type" value="Genomic_DNA"/>
</dbReference>
<protein>
    <recommendedName>
        <fullName evidence="2">HEPN domain-containing protein</fullName>
    </recommendedName>
</protein>
<reference evidence="1" key="1">
    <citation type="journal article" date="2014" name="Front. Microbiol.">
        <title>High frequency of phylogenetically diverse reductive dehalogenase-homologous genes in deep subseafloor sedimentary metagenomes.</title>
        <authorList>
            <person name="Kawai M."/>
            <person name="Futagami T."/>
            <person name="Toyoda A."/>
            <person name="Takaki Y."/>
            <person name="Nishi S."/>
            <person name="Hori S."/>
            <person name="Arai W."/>
            <person name="Tsubouchi T."/>
            <person name="Morono Y."/>
            <person name="Uchiyama I."/>
            <person name="Ito T."/>
            <person name="Fujiyama A."/>
            <person name="Inagaki F."/>
            <person name="Takami H."/>
        </authorList>
    </citation>
    <scope>NUCLEOTIDE SEQUENCE</scope>
    <source>
        <strain evidence="1">Expedition CK06-06</strain>
    </source>
</reference>
<sequence length="71" mass="8242">MTEPQDYLDLDAAGFLMVALGHLVKAKEKLEQEPSSRHSYRAFRHTGFAINYTRFALRLLDEQKEETCEKP</sequence>
<evidence type="ECO:0000313" key="1">
    <source>
        <dbReference type="EMBL" id="GAI72253.1"/>
    </source>
</evidence>
<name>X1QVF6_9ZZZZ</name>
<accession>X1QVF6</accession>
<organism evidence="1">
    <name type="scientific">marine sediment metagenome</name>
    <dbReference type="NCBI Taxonomy" id="412755"/>
    <lineage>
        <taxon>unclassified sequences</taxon>
        <taxon>metagenomes</taxon>
        <taxon>ecological metagenomes</taxon>
    </lineage>
</organism>
<gene>
    <name evidence="1" type="ORF">S12H4_03837</name>
</gene>
<dbReference type="AlphaFoldDB" id="X1QVF6"/>
<evidence type="ECO:0008006" key="2">
    <source>
        <dbReference type="Google" id="ProtNLM"/>
    </source>
</evidence>
<proteinExistence type="predicted"/>